<keyword evidence="9" id="KW-0406">Ion transport</keyword>
<dbReference type="AlphaFoldDB" id="A0A6J6BWV2"/>
<evidence type="ECO:0000256" key="5">
    <source>
        <dbReference type="ARBA" id="ARBA00022692"/>
    </source>
</evidence>
<evidence type="ECO:0000256" key="7">
    <source>
        <dbReference type="ARBA" id="ARBA00022958"/>
    </source>
</evidence>
<evidence type="ECO:0000256" key="12">
    <source>
        <dbReference type="ARBA" id="ARBA00034430"/>
    </source>
</evidence>
<keyword evidence="11" id="KW-0407">Ion channel</keyword>
<feature type="transmembrane region" description="Helical" evidence="13">
    <location>
        <begin position="56"/>
        <end position="76"/>
    </location>
</feature>
<feature type="transmembrane region" description="Helical" evidence="13">
    <location>
        <begin position="88"/>
        <end position="109"/>
    </location>
</feature>
<feature type="transmembrane region" description="Helical" evidence="13">
    <location>
        <begin position="12"/>
        <end position="36"/>
    </location>
</feature>
<evidence type="ECO:0000256" key="13">
    <source>
        <dbReference type="SAM" id="Phobius"/>
    </source>
</evidence>
<proteinExistence type="inferred from homology"/>
<evidence type="ECO:0000256" key="11">
    <source>
        <dbReference type="ARBA" id="ARBA00023303"/>
    </source>
</evidence>
<dbReference type="EMBL" id="CAEZSQ010000055">
    <property type="protein sequence ID" value="CAB4542608.1"/>
    <property type="molecule type" value="Genomic_DNA"/>
</dbReference>
<dbReference type="InterPro" id="IPR010617">
    <property type="entry name" value="TMEM175-like"/>
</dbReference>
<keyword evidence="6" id="KW-0631">Potassium channel</keyword>
<feature type="transmembrane region" description="Helical" evidence="13">
    <location>
        <begin position="121"/>
        <end position="142"/>
    </location>
</feature>
<comment type="catalytic activity">
    <reaction evidence="12">
        <text>K(+)(in) = K(+)(out)</text>
        <dbReference type="Rhea" id="RHEA:29463"/>
        <dbReference type="ChEBI" id="CHEBI:29103"/>
    </reaction>
</comment>
<dbReference type="Pfam" id="PF06736">
    <property type="entry name" value="TMEM175"/>
    <property type="match status" value="1"/>
</dbReference>
<keyword evidence="7" id="KW-0630">Potassium</keyword>
<comment type="similarity">
    <text evidence="2">Belongs to the TMEM175 family.</text>
</comment>
<dbReference type="GO" id="GO:0015252">
    <property type="term" value="F:proton channel activity"/>
    <property type="evidence" value="ECO:0007669"/>
    <property type="project" value="InterPro"/>
</dbReference>
<dbReference type="GO" id="GO:0016020">
    <property type="term" value="C:membrane"/>
    <property type="evidence" value="ECO:0007669"/>
    <property type="project" value="UniProtKB-SubCell"/>
</dbReference>
<evidence type="ECO:0000256" key="3">
    <source>
        <dbReference type="ARBA" id="ARBA00022448"/>
    </source>
</evidence>
<evidence type="ECO:0000256" key="10">
    <source>
        <dbReference type="ARBA" id="ARBA00023136"/>
    </source>
</evidence>
<keyword evidence="5 13" id="KW-0812">Transmembrane</keyword>
<evidence type="ECO:0000313" key="14">
    <source>
        <dbReference type="EMBL" id="CAB4542608.1"/>
    </source>
</evidence>
<evidence type="ECO:0000256" key="1">
    <source>
        <dbReference type="ARBA" id="ARBA00004141"/>
    </source>
</evidence>
<keyword evidence="8 13" id="KW-1133">Transmembrane helix</keyword>
<sequence>MEQKIKHISHKLIDSLSDGVFSIALTLLGLDVVALVPKISESEDFNAELFHHWPTFLAYAVGFVVLFSWWYQYHVTGQYVVGTTAMTVWNHGLTMAWVALMPFGIALLAENLNTPNMEWGVFYFGVCLFGSAWTLIIQRLVVKIFRGDTSVTFTDDFVLASFPKNEQQKFLIIFQAIPAVGGVVLVSLSFINPWLALAGYMLHILSLGNPVNSLSRMAPMMLRLSKS</sequence>
<organism evidence="14">
    <name type="scientific">freshwater metagenome</name>
    <dbReference type="NCBI Taxonomy" id="449393"/>
    <lineage>
        <taxon>unclassified sequences</taxon>
        <taxon>metagenomes</taxon>
        <taxon>ecological metagenomes</taxon>
    </lineage>
</organism>
<evidence type="ECO:0000313" key="15">
    <source>
        <dbReference type="EMBL" id="CAB4844617.1"/>
    </source>
</evidence>
<keyword evidence="3" id="KW-0813">Transport</keyword>
<keyword evidence="4" id="KW-0633">Potassium transport</keyword>
<gene>
    <name evidence="14" type="ORF">UFOPK1458_00364</name>
    <name evidence="15" type="ORF">UFOPK3243_01025</name>
</gene>
<evidence type="ECO:0000256" key="4">
    <source>
        <dbReference type="ARBA" id="ARBA00022538"/>
    </source>
</evidence>
<comment type="subcellular location">
    <subcellularLocation>
        <location evidence="1">Membrane</location>
        <topology evidence="1">Multi-pass membrane protein</topology>
    </subcellularLocation>
</comment>
<name>A0A6J6BWV2_9ZZZZ</name>
<dbReference type="EMBL" id="CAFAZZ010000119">
    <property type="protein sequence ID" value="CAB4844617.1"/>
    <property type="molecule type" value="Genomic_DNA"/>
</dbReference>
<evidence type="ECO:0000256" key="9">
    <source>
        <dbReference type="ARBA" id="ARBA00023065"/>
    </source>
</evidence>
<keyword evidence="10 13" id="KW-0472">Membrane</keyword>
<accession>A0A6J6BWV2</accession>
<reference evidence="14" key="1">
    <citation type="submission" date="2020-05" db="EMBL/GenBank/DDBJ databases">
        <authorList>
            <person name="Chiriac C."/>
            <person name="Salcher M."/>
            <person name="Ghai R."/>
            <person name="Kavagutti S V."/>
        </authorList>
    </citation>
    <scope>NUCLEOTIDE SEQUENCE</scope>
</reference>
<evidence type="ECO:0000256" key="8">
    <source>
        <dbReference type="ARBA" id="ARBA00022989"/>
    </source>
</evidence>
<protein>
    <submittedName>
        <fullName evidence="14">Unannotated protein</fullName>
    </submittedName>
</protein>
<feature type="transmembrane region" description="Helical" evidence="13">
    <location>
        <begin position="170"/>
        <end position="191"/>
    </location>
</feature>
<evidence type="ECO:0000256" key="2">
    <source>
        <dbReference type="ARBA" id="ARBA00006920"/>
    </source>
</evidence>
<evidence type="ECO:0000256" key="6">
    <source>
        <dbReference type="ARBA" id="ARBA00022826"/>
    </source>
</evidence>
<dbReference type="GO" id="GO:0005267">
    <property type="term" value="F:potassium channel activity"/>
    <property type="evidence" value="ECO:0007669"/>
    <property type="project" value="UniProtKB-KW"/>
</dbReference>